<proteinExistence type="predicted"/>
<dbReference type="SUPFAM" id="SSF48403">
    <property type="entry name" value="Ankyrin repeat"/>
    <property type="match status" value="1"/>
</dbReference>
<dbReference type="EMBL" id="BAAARV010000086">
    <property type="protein sequence ID" value="GAA2379887.1"/>
    <property type="molecule type" value="Genomic_DNA"/>
</dbReference>
<sequence length="498" mass="53403">MSRNGKRPRYGITRAQIAAAQRQWRRGDHIGACAACGIEPAVDLRDVRERAGREVAAAVEDDLAHLVPDLLRWHALGQRPYPARTDSYLRWPALSLAGYGDNALHLAAWPEQGPLLGGTARFALRFGPLPDRSLPIARETWDARHAAGLLALCGGHTRLPFFAADGRRLAPAELEGAGPESLTERVVRLFAEAQYARAWEAAGADVELGEGIPESYLRVLPTLAPAGPVAIANARRAAARAGVPAAWIRAYGRVVRLDRLGPHDRPRVRVLAGAYLRDEPAVELAYSDVSWLPDFRDLLSGRLEPGDLHPMVAAALFPTMERAADAGPPDMPAPATVRVRCEGVWHELAHRGGTLTAPHPPEAAAREAALLAFGGPPPAGCPAAQLAWRGARIRLPRALRELRGELMLRVAAGEADTLEAMLDAGLDPNCRDGDDRTVLHLLPCLIPDGAALRLLPRLLAAGVNPNALDRDGLTPLMLAERSGARPELIAALRAATAT</sequence>
<accession>A0ABP5UGB4</accession>
<dbReference type="Gene3D" id="1.25.40.20">
    <property type="entry name" value="Ankyrin repeat-containing domain"/>
    <property type="match status" value="1"/>
</dbReference>
<evidence type="ECO:0008006" key="3">
    <source>
        <dbReference type="Google" id="ProtNLM"/>
    </source>
</evidence>
<protein>
    <recommendedName>
        <fullName evidence="3">Ankyrin repeat domain-containing protein</fullName>
    </recommendedName>
</protein>
<name>A0ABP5UGB4_9ACTN</name>
<gene>
    <name evidence="1" type="ORF">GCM10010170_086820</name>
</gene>
<organism evidence="1 2">
    <name type="scientific">Dactylosporangium salmoneum</name>
    <dbReference type="NCBI Taxonomy" id="53361"/>
    <lineage>
        <taxon>Bacteria</taxon>
        <taxon>Bacillati</taxon>
        <taxon>Actinomycetota</taxon>
        <taxon>Actinomycetes</taxon>
        <taxon>Micromonosporales</taxon>
        <taxon>Micromonosporaceae</taxon>
        <taxon>Dactylosporangium</taxon>
    </lineage>
</organism>
<keyword evidence="2" id="KW-1185">Reference proteome</keyword>
<dbReference type="RefSeq" id="WP_344618513.1">
    <property type="nucleotide sequence ID" value="NZ_BAAARV010000086.1"/>
</dbReference>
<dbReference type="Proteomes" id="UP001501444">
    <property type="component" value="Unassembled WGS sequence"/>
</dbReference>
<comment type="caution">
    <text evidence="1">The sequence shown here is derived from an EMBL/GenBank/DDBJ whole genome shotgun (WGS) entry which is preliminary data.</text>
</comment>
<reference evidence="2" key="1">
    <citation type="journal article" date="2019" name="Int. J. Syst. Evol. Microbiol.">
        <title>The Global Catalogue of Microorganisms (GCM) 10K type strain sequencing project: providing services to taxonomists for standard genome sequencing and annotation.</title>
        <authorList>
            <consortium name="The Broad Institute Genomics Platform"/>
            <consortium name="The Broad Institute Genome Sequencing Center for Infectious Disease"/>
            <person name="Wu L."/>
            <person name="Ma J."/>
        </authorList>
    </citation>
    <scope>NUCLEOTIDE SEQUENCE [LARGE SCALE GENOMIC DNA]</scope>
    <source>
        <strain evidence="2">JCM 3272</strain>
    </source>
</reference>
<dbReference type="InterPro" id="IPR036770">
    <property type="entry name" value="Ankyrin_rpt-contain_sf"/>
</dbReference>
<evidence type="ECO:0000313" key="2">
    <source>
        <dbReference type="Proteomes" id="UP001501444"/>
    </source>
</evidence>
<evidence type="ECO:0000313" key="1">
    <source>
        <dbReference type="EMBL" id="GAA2379887.1"/>
    </source>
</evidence>